<reference evidence="2 3" key="1">
    <citation type="journal article" date="2012" name="Science">
        <title>The Paleozoic origin of enzymatic lignin decomposition reconstructed from 31 fungal genomes.</title>
        <authorList>
            <person name="Floudas D."/>
            <person name="Binder M."/>
            <person name="Riley R."/>
            <person name="Barry K."/>
            <person name="Blanchette R.A."/>
            <person name="Henrissat B."/>
            <person name="Martinez A.T."/>
            <person name="Otillar R."/>
            <person name="Spatafora J.W."/>
            <person name="Yadav J.S."/>
            <person name="Aerts A."/>
            <person name="Benoit I."/>
            <person name="Boyd A."/>
            <person name="Carlson A."/>
            <person name="Copeland A."/>
            <person name="Coutinho P.M."/>
            <person name="de Vries R.P."/>
            <person name="Ferreira P."/>
            <person name="Findley K."/>
            <person name="Foster B."/>
            <person name="Gaskell J."/>
            <person name="Glotzer D."/>
            <person name="Gorecki P."/>
            <person name="Heitman J."/>
            <person name="Hesse C."/>
            <person name="Hori C."/>
            <person name="Igarashi K."/>
            <person name="Jurgens J.A."/>
            <person name="Kallen N."/>
            <person name="Kersten P."/>
            <person name="Kohler A."/>
            <person name="Kuees U."/>
            <person name="Kumar T.K.A."/>
            <person name="Kuo A."/>
            <person name="LaButti K."/>
            <person name="Larrondo L.F."/>
            <person name="Lindquist E."/>
            <person name="Ling A."/>
            <person name="Lombard V."/>
            <person name="Lucas S."/>
            <person name="Lundell T."/>
            <person name="Martin R."/>
            <person name="McLaughlin D.J."/>
            <person name="Morgenstern I."/>
            <person name="Morin E."/>
            <person name="Murat C."/>
            <person name="Nagy L.G."/>
            <person name="Nolan M."/>
            <person name="Ohm R.A."/>
            <person name="Patyshakuliyeva A."/>
            <person name="Rokas A."/>
            <person name="Ruiz-Duenas F.J."/>
            <person name="Sabat G."/>
            <person name="Salamov A."/>
            <person name="Samejima M."/>
            <person name="Schmutz J."/>
            <person name="Slot J.C."/>
            <person name="St John F."/>
            <person name="Stenlid J."/>
            <person name="Sun H."/>
            <person name="Sun S."/>
            <person name="Syed K."/>
            <person name="Tsang A."/>
            <person name="Wiebenga A."/>
            <person name="Young D."/>
            <person name="Pisabarro A."/>
            <person name="Eastwood D.C."/>
            <person name="Martin F."/>
            <person name="Cullen D."/>
            <person name="Grigoriev I.V."/>
            <person name="Hibbett D.S."/>
        </authorList>
    </citation>
    <scope>NUCLEOTIDE SEQUENCE [LARGE SCALE GENOMIC DNA]</scope>
    <source>
        <strain evidence="2 3">MD-104</strain>
    </source>
</reference>
<dbReference type="OrthoDB" id="191651at2759"/>
<feature type="compositionally biased region" description="Basic and acidic residues" evidence="1">
    <location>
        <begin position="248"/>
        <end position="260"/>
    </location>
</feature>
<dbReference type="AlphaFoldDB" id="A0A2H3JMC7"/>
<feature type="region of interest" description="Disordered" evidence="1">
    <location>
        <begin position="231"/>
        <end position="278"/>
    </location>
</feature>
<feature type="compositionally biased region" description="Polar residues" evidence="1">
    <location>
        <begin position="49"/>
        <end position="69"/>
    </location>
</feature>
<evidence type="ECO:0000313" key="2">
    <source>
        <dbReference type="EMBL" id="PCH43356.1"/>
    </source>
</evidence>
<organism evidence="2 3">
    <name type="scientific">Wolfiporia cocos (strain MD-104)</name>
    <name type="common">Brown rot fungus</name>
    <dbReference type="NCBI Taxonomy" id="742152"/>
    <lineage>
        <taxon>Eukaryota</taxon>
        <taxon>Fungi</taxon>
        <taxon>Dikarya</taxon>
        <taxon>Basidiomycota</taxon>
        <taxon>Agaricomycotina</taxon>
        <taxon>Agaricomycetes</taxon>
        <taxon>Polyporales</taxon>
        <taxon>Phaeolaceae</taxon>
        <taxon>Wolfiporia</taxon>
    </lineage>
</organism>
<evidence type="ECO:0000256" key="1">
    <source>
        <dbReference type="SAM" id="MobiDB-lite"/>
    </source>
</evidence>
<evidence type="ECO:0000313" key="3">
    <source>
        <dbReference type="Proteomes" id="UP000218811"/>
    </source>
</evidence>
<feature type="region of interest" description="Disordered" evidence="1">
    <location>
        <begin position="46"/>
        <end position="74"/>
    </location>
</feature>
<proteinExistence type="predicted"/>
<name>A0A2H3JMC7_WOLCO</name>
<keyword evidence="3" id="KW-1185">Reference proteome</keyword>
<dbReference type="EMBL" id="KB468146">
    <property type="protein sequence ID" value="PCH43356.1"/>
    <property type="molecule type" value="Genomic_DNA"/>
</dbReference>
<accession>A0A2H3JMC7</accession>
<sequence length="292" mass="32987">MSSTSSTISIGTMAACMVEAFRAAPKICKGEVYDLWETQMMDMMPAARSPSSAQGATTTIPDTAHSPPSTRLGHHNNVRVLGLVQEHEGDLRHKGNVERSVSGLYKEDERRKYDREEERREMARVEQVRRPCLLRLYRYWQERTGRERGICARRRRGARQAREQQRRRLFSFSSSLLCYAPLRQVRPTSDPYANYSTAASLGYTNPDAEHAQAEAECRRTQGVVCVWEVVAPPTPPPPAAPEEEEQGEDVKPEAGQKRASEAVPDDDGEDARRFRLKRRTVGAGPGEIYIRL</sequence>
<dbReference type="Proteomes" id="UP000218811">
    <property type="component" value="Unassembled WGS sequence"/>
</dbReference>
<protein>
    <submittedName>
        <fullName evidence="2">Uncharacterized protein</fullName>
    </submittedName>
</protein>
<dbReference type="STRING" id="742152.A0A2H3JMC7"/>
<gene>
    <name evidence="2" type="ORF">WOLCODRAFT_153407</name>
</gene>